<dbReference type="SUPFAM" id="SSF74650">
    <property type="entry name" value="Galactose mutarotase-like"/>
    <property type="match status" value="1"/>
</dbReference>
<protein>
    <recommendedName>
        <fullName evidence="7">glucose-6-phosphate 1-epimerase</fullName>
        <ecNumber evidence="7">5.1.3.15</ecNumber>
    </recommendedName>
</protein>
<dbReference type="KEGG" id="dpl:KGM_215737"/>
<evidence type="ECO:0000256" key="5">
    <source>
        <dbReference type="ARBA" id="ARBA00023235"/>
    </source>
</evidence>
<comment type="similarity">
    <text evidence="4 7">Belongs to the glucose-6-phosphate 1-epimerase family.</text>
</comment>
<evidence type="ECO:0000256" key="3">
    <source>
        <dbReference type="ARBA" id="ARBA00004947"/>
    </source>
</evidence>
<dbReference type="GO" id="GO:0030246">
    <property type="term" value="F:carbohydrate binding"/>
    <property type="evidence" value="ECO:0007669"/>
    <property type="project" value="UniProtKB-UniRule"/>
</dbReference>
<dbReference type="GO" id="GO:0004034">
    <property type="term" value="F:aldose 1-epimerase activity"/>
    <property type="evidence" value="ECO:0007669"/>
    <property type="project" value="UniProtKB-EC"/>
</dbReference>
<dbReference type="GO" id="GO:0047938">
    <property type="term" value="F:glucose-6-phosphate 1-epimerase activity"/>
    <property type="evidence" value="ECO:0007669"/>
    <property type="project" value="UniProtKB-UniRule"/>
</dbReference>
<keyword evidence="11" id="KW-1185">Reference proteome</keyword>
<comment type="pathway">
    <text evidence="3">Carbohydrate metabolism; galactose metabolism.</text>
</comment>
<gene>
    <name evidence="10" type="ORF">KGM_215737</name>
</gene>
<dbReference type="GO" id="GO:0006012">
    <property type="term" value="P:galactose metabolic process"/>
    <property type="evidence" value="ECO:0007669"/>
    <property type="project" value="UniProtKB-UniPathway"/>
</dbReference>
<dbReference type="CDD" id="cd09020">
    <property type="entry name" value="D-hex-6-P-epi_like"/>
    <property type="match status" value="1"/>
</dbReference>
<dbReference type="GO" id="GO:0005737">
    <property type="term" value="C:cytoplasm"/>
    <property type="evidence" value="ECO:0007669"/>
    <property type="project" value="TreeGrafter"/>
</dbReference>
<dbReference type="EMBL" id="AGBW02008594">
    <property type="protein sequence ID" value="OWR52962.1"/>
    <property type="molecule type" value="Genomic_DNA"/>
</dbReference>
<name>A0A212FGV0_DANPL</name>
<evidence type="ECO:0000256" key="1">
    <source>
        <dbReference type="ARBA" id="ARBA00001096"/>
    </source>
</evidence>
<reference evidence="10 11" key="1">
    <citation type="journal article" date="2011" name="Cell">
        <title>The monarch butterfly genome yields insights into long-distance migration.</title>
        <authorList>
            <person name="Zhan S."/>
            <person name="Merlin C."/>
            <person name="Boore J.L."/>
            <person name="Reppert S.M."/>
        </authorList>
    </citation>
    <scope>NUCLEOTIDE SEQUENCE [LARGE SCALE GENOMIC DNA]</scope>
    <source>
        <strain evidence="10">F-2</strain>
    </source>
</reference>
<dbReference type="InParanoid" id="A0A212FGV0"/>
<evidence type="ECO:0000256" key="6">
    <source>
        <dbReference type="ARBA" id="ARBA00045743"/>
    </source>
</evidence>
<evidence type="ECO:0000313" key="10">
    <source>
        <dbReference type="EMBL" id="OWR52962.1"/>
    </source>
</evidence>
<dbReference type="AlphaFoldDB" id="A0A212FGV0"/>
<dbReference type="UniPathway" id="UPA00214"/>
<comment type="caution">
    <text evidence="10">The sequence shown here is derived from an EMBL/GenBank/DDBJ whole genome shotgun (WGS) entry which is preliminary data.</text>
</comment>
<sequence>MAATSVVVLDRGNNTTCTVNLFGATVVSWRVNNQEQLFVSKQAVFDGKRAIRGGIPFVFPQFGQWAFGPQHGFARVARWHVEKMPERLPSGDVEAVFSLMDDDFTRSMWHFQFRLTYRLILREKELHFNIGVYNPSKELTFSCQLLLHTYFKVPDVRRCQITGMHGCMFIDKTREGAVYQETREVVTINEWTDRVYQNTMQEHIITNVVSGRKMRIQKYNFPDTVIWNPWAEFAKEIPDFGDDEFPNMVCVEAGRVAAPIVLLPGTAFEASQILQVWREIGLASLSLPLFCYQKYLKDVLDCIVVMEDNCPTCRS</sequence>
<dbReference type="InterPro" id="IPR008183">
    <property type="entry name" value="Aldose_1/G6P_1-epimerase"/>
</dbReference>
<proteinExistence type="inferred from homology"/>
<dbReference type="InterPro" id="IPR025532">
    <property type="entry name" value="G6P_1-epimerase"/>
</dbReference>
<evidence type="ECO:0000313" key="11">
    <source>
        <dbReference type="Proteomes" id="UP000007151"/>
    </source>
</evidence>
<dbReference type="PANTHER" id="PTHR11122">
    <property type="entry name" value="APOSPORY-ASSOCIATED PROTEIN C-RELATED"/>
    <property type="match status" value="1"/>
</dbReference>
<dbReference type="InterPro" id="IPR014718">
    <property type="entry name" value="GH-type_carb-bd"/>
</dbReference>
<keyword evidence="5 7" id="KW-0413">Isomerase</keyword>
<dbReference type="PIRSF" id="PIRSF016020">
    <property type="entry name" value="PHexose_mutarotase"/>
    <property type="match status" value="1"/>
</dbReference>
<accession>A0A212FGV0</accession>
<dbReference type="PANTHER" id="PTHR11122:SF13">
    <property type="entry name" value="GLUCOSE-6-PHOSPHATE 1-EPIMERASE"/>
    <property type="match status" value="1"/>
</dbReference>
<feature type="active site" evidence="8">
    <location>
        <position position="252"/>
    </location>
</feature>
<dbReference type="Pfam" id="PF01263">
    <property type="entry name" value="Aldose_epim"/>
    <property type="match status" value="1"/>
</dbReference>
<dbReference type="eggNOG" id="KOG1594">
    <property type="taxonomic scope" value="Eukaryota"/>
</dbReference>
<evidence type="ECO:0000256" key="2">
    <source>
        <dbReference type="ARBA" id="ARBA00001712"/>
    </source>
</evidence>
<organism evidence="10 11">
    <name type="scientific">Danaus plexippus plexippus</name>
    <dbReference type="NCBI Taxonomy" id="278856"/>
    <lineage>
        <taxon>Eukaryota</taxon>
        <taxon>Metazoa</taxon>
        <taxon>Ecdysozoa</taxon>
        <taxon>Arthropoda</taxon>
        <taxon>Hexapoda</taxon>
        <taxon>Insecta</taxon>
        <taxon>Pterygota</taxon>
        <taxon>Neoptera</taxon>
        <taxon>Endopterygota</taxon>
        <taxon>Lepidoptera</taxon>
        <taxon>Glossata</taxon>
        <taxon>Ditrysia</taxon>
        <taxon>Papilionoidea</taxon>
        <taxon>Nymphalidae</taxon>
        <taxon>Danainae</taxon>
        <taxon>Danaini</taxon>
        <taxon>Danaina</taxon>
        <taxon>Danaus</taxon>
        <taxon>Danaus</taxon>
    </lineage>
</organism>
<dbReference type="InterPro" id="IPR011013">
    <property type="entry name" value="Gal_mutarotase_sf_dom"/>
</dbReference>
<feature type="binding site" evidence="9">
    <location>
        <position position="75"/>
    </location>
    <ligand>
        <name>substrate</name>
    </ligand>
</feature>
<feature type="binding site" evidence="9">
    <location>
        <position position="70"/>
    </location>
    <ligand>
        <name>substrate</name>
    </ligand>
</feature>
<evidence type="ECO:0000256" key="4">
    <source>
        <dbReference type="ARBA" id="ARBA00005866"/>
    </source>
</evidence>
<dbReference type="Proteomes" id="UP000007151">
    <property type="component" value="Unassembled WGS sequence"/>
</dbReference>
<feature type="active site" evidence="8">
    <location>
        <position position="148"/>
    </location>
</feature>
<feature type="binding site" evidence="9">
    <location>
        <position position="52"/>
    </location>
    <ligand>
        <name>substrate</name>
    </ligand>
</feature>
<comment type="function">
    <text evidence="6">Mutarotase that catalyzes the interconversion of beta-D-galactose and alpha-D-galactose during galactose metabolism. Beta-D-galactose is metabolized in the liver into glucose 1-phosphate, the primary metabolic fuel, by the action of four enzymes that constitute the Leloir pathway: GALM, GALK1 (galactokinase), GALT (galactose-1-phosphate uridylyltransferase) and GALE (UDP-galactose-4'-epimerase). Involved in the maintenance of the equilibrium between the beta- and alpha-anomers of galactose, therefore ensuring a sufficient supply of the alpha-anomer for GALK1. Also active on D-glucose although shows a preference for galactose over glucose.</text>
</comment>
<evidence type="ECO:0000256" key="7">
    <source>
        <dbReference type="PIRNR" id="PIRNR016020"/>
    </source>
</evidence>
<evidence type="ECO:0000256" key="8">
    <source>
        <dbReference type="PIRSR" id="PIRSR016020-1"/>
    </source>
</evidence>
<comment type="catalytic activity">
    <reaction evidence="2">
        <text>alpha-D-galactose = beta-D-galactose</text>
        <dbReference type="Rhea" id="RHEA:28675"/>
        <dbReference type="ChEBI" id="CHEBI:27667"/>
        <dbReference type="ChEBI" id="CHEBI:28061"/>
        <dbReference type="EC" id="5.1.3.3"/>
    </reaction>
    <physiologicalReaction direction="right-to-left" evidence="2">
        <dbReference type="Rhea" id="RHEA:28677"/>
    </physiologicalReaction>
</comment>
<dbReference type="FunCoup" id="A0A212FGV0">
    <property type="interactions" value="345"/>
</dbReference>
<evidence type="ECO:0000256" key="9">
    <source>
        <dbReference type="PIRSR" id="PIRSR016020-2"/>
    </source>
</evidence>
<comment type="catalytic activity">
    <reaction evidence="1">
        <text>alpha-D-glucose 6-phosphate = beta-D-glucose 6-phosphate</text>
        <dbReference type="Rhea" id="RHEA:16249"/>
        <dbReference type="ChEBI" id="CHEBI:58225"/>
        <dbReference type="ChEBI" id="CHEBI:58247"/>
        <dbReference type="EC" id="5.1.3.15"/>
    </reaction>
</comment>
<dbReference type="STRING" id="278856.A0A212FGV0"/>
<dbReference type="EC" id="5.1.3.15" evidence="7"/>
<dbReference type="Gene3D" id="2.70.98.10">
    <property type="match status" value="1"/>
</dbReference>